<dbReference type="PANTHER" id="PTHR22888:SF9">
    <property type="entry name" value="CYTOCHROME C OXIDASE SUBUNIT 2"/>
    <property type="match status" value="1"/>
</dbReference>
<organism evidence="18 19">
    <name type="scientific">Enteromyxum leei</name>
    <name type="common">Intestinal myxosporean parasite</name>
    <dbReference type="NCBI Taxonomy" id="188704"/>
    <lineage>
        <taxon>Eukaryota</taxon>
        <taxon>Metazoa</taxon>
        <taxon>Cnidaria</taxon>
        <taxon>Myxozoa</taxon>
        <taxon>Myxosporea</taxon>
        <taxon>Bivalvulida</taxon>
        <taxon>Variisporina</taxon>
        <taxon>Enteromyxidae</taxon>
        <taxon>Enteromyxum</taxon>
    </lineage>
</organism>
<comment type="subcellular location">
    <subcellularLocation>
        <location evidence="2">Membrane</location>
        <topology evidence="2">Multi-pass membrane protein</topology>
    </subcellularLocation>
</comment>
<feature type="transmembrane region" description="Helical" evidence="16">
    <location>
        <begin position="42"/>
        <end position="66"/>
    </location>
</feature>
<evidence type="ECO:0000256" key="10">
    <source>
        <dbReference type="ARBA" id="ARBA00022982"/>
    </source>
</evidence>
<evidence type="ECO:0000256" key="3">
    <source>
        <dbReference type="ARBA" id="ARBA00007866"/>
    </source>
</evidence>
<dbReference type="PRINTS" id="PR01166">
    <property type="entry name" value="CYCOXIDASEII"/>
</dbReference>
<dbReference type="InterPro" id="IPR001505">
    <property type="entry name" value="Copper_CuA"/>
</dbReference>
<dbReference type="InterPro" id="IPR002429">
    <property type="entry name" value="CcO_II-like_C"/>
</dbReference>
<dbReference type="InterPro" id="IPR045187">
    <property type="entry name" value="CcO_II"/>
</dbReference>
<evidence type="ECO:0000256" key="13">
    <source>
        <dbReference type="ARBA" id="ARBA00023136"/>
    </source>
</evidence>
<keyword evidence="12" id="KW-0186">Copper</keyword>
<evidence type="ECO:0000256" key="2">
    <source>
        <dbReference type="ARBA" id="ARBA00004141"/>
    </source>
</evidence>
<evidence type="ECO:0000256" key="8">
    <source>
        <dbReference type="ARBA" id="ARBA00022842"/>
    </source>
</evidence>
<evidence type="ECO:0000313" key="18">
    <source>
        <dbReference type="EMBL" id="CRX66580.1"/>
    </source>
</evidence>
<dbReference type="PANTHER" id="PTHR22888">
    <property type="entry name" value="CYTOCHROME C OXIDASE, SUBUNIT II"/>
    <property type="match status" value="1"/>
</dbReference>
<sequence length="222" mass="24469">MFLVYACYVCCFCSCVLDDGLIFMFVDSGTWHCLNVFLTLSSMHLMSLMIVMFLILLFTSSWLFCCHFCNIESRSIEGFVLGVPQFLILSCFIPGVMGSSGCRLSSGPVLYVEGSQWYWTYGFCGEVYESRVLALSTSDWGFPLFADTCIELPIGISIWVVCTSSDVIHSWSVTGLGVKIDCVPGHSSLGSLLVMVPGLYTGACSELCGVLHPFMPINLMFC</sequence>
<dbReference type="SUPFAM" id="SSF49503">
    <property type="entry name" value="Cupredoxins"/>
    <property type="match status" value="1"/>
</dbReference>
<dbReference type="Pfam" id="PF00116">
    <property type="entry name" value="COX2"/>
    <property type="match status" value="1"/>
</dbReference>
<evidence type="ECO:0000256" key="16">
    <source>
        <dbReference type="SAM" id="Phobius"/>
    </source>
</evidence>
<accession>A0A1Q2XB06</accession>
<dbReference type="GO" id="GO:0042773">
    <property type="term" value="P:ATP synthesis coupled electron transport"/>
    <property type="evidence" value="ECO:0007669"/>
    <property type="project" value="TreeGrafter"/>
</dbReference>
<keyword evidence="9" id="KW-1278">Translocase</keyword>
<dbReference type="InterPro" id="IPR036257">
    <property type="entry name" value="Cyt_c_oxidase_su2_TM_sf"/>
</dbReference>
<evidence type="ECO:0000256" key="11">
    <source>
        <dbReference type="ARBA" id="ARBA00022989"/>
    </source>
</evidence>
<evidence type="ECO:0000256" key="5">
    <source>
        <dbReference type="ARBA" id="ARBA00022448"/>
    </source>
</evidence>
<comment type="cofactor">
    <cofactor evidence="1">
        <name>Cu cation</name>
        <dbReference type="ChEBI" id="CHEBI:23378"/>
    </cofactor>
</comment>
<feature type="transmembrane region" description="Helical" evidence="16">
    <location>
        <begin position="78"/>
        <end position="97"/>
    </location>
</feature>
<gene>
    <name evidence="18" type="primary">cox2</name>
</gene>
<keyword evidence="7" id="KW-0479">Metal-binding</keyword>
<evidence type="ECO:0000313" key="19">
    <source>
        <dbReference type="Proteomes" id="UP000270981"/>
    </source>
</evidence>
<evidence type="ECO:0000256" key="1">
    <source>
        <dbReference type="ARBA" id="ARBA00001935"/>
    </source>
</evidence>
<feature type="domain" description="Cytochrome oxidase subunit II copper A binding" evidence="17">
    <location>
        <begin position="105"/>
        <end position="222"/>
    </location>
</feature>
<dbReference type="Gene3D" id="1.10.287.90">
    <property type="match status" value="1"/>
</dbReference>
<dbReference type="PROSITE" id="PS50857">
    <property type="entry name" value="COX2_CUA"/>
    <property type="match status" value="1"/>
</dbReference>
<proteinExistence type="inferred from homology"/>
<dbReference type="GO" id="GO:0004129">
    <property type="term" value="F:cytochrome-c oxidase activity"/>
    <property type="evidence" value="ECO:0007669"/>
    <property type="project" value="UniProtKB-EC"/>
</dbReference>
<evidence type="ECO:0000256" key="7">
    <source>
        <dbReference type="ARBA" id="ARBA00022723"/>
    </source>
</evidence>
<geneLocation type="mitochondrion" evidence="18"/>
<dbReference type="Proteomes" id="UP000270981">
    <property type="component" value="Mitochondrion 6"/>
</dbReference>
<keyword evidence="8" id="KW-0460">Magnesium</keyword>
<evidence type="ECO:0000256" key="14">
    <source>
        <dbReference type="ARBA" id="ARBA00031389"/>
    </source>
</evidence>
<keyword evidence="13 16" id="KW-0472">Membrane</keyword>
<keyword evidence="11 16" id="KW-1133">Transmembrane helix</keyword>
<evidence type="ECO:0000256" key="12">
    <source>
        <dbReference type="ARBA" id="ARBA00023008"/>
    </source>
</evidence>
<dbReference type="AlphaFoldDB" id="A0A1Q2XB06"/>
<dbReference type="GO" id="GO:0005507">
    <property type="term" value="F:copper ion binding"/>
    <property type="evidence" value="ECO:0007669"/>
    <property type="project" value="InterPro"/>
</dbReference>
<dbReference type="EMBL" id="LN868206">
    <property type="protein sequence ID" value="CRX66580.1"/>
    <property type="molecule type" value="Genomic_DNA"/>
</dbReference>
<dbReference type="PROSITE" id="PS00078">
    <property type="entry name" value="COX2"/>
    <property type="match status" value="1"/>
</dbReference>
<keyword evidence="6 16" id="KW-0812">Transmembrane</keyword>
<dbReference type="InterPro" id="IPR008972">
    <property type="entry name" value="Cupredoxin"/>
</dbReference>
<evidence type="ECO:0000256" key="15">
    <source>
        <dbReference type="ARBA" id="ARBA00049512"/>
    </source>
</evidence>
<comment type="catalytic activity">
    <reaction evidence="15">
        <text>4 Fe(II)-[cytochrome c] + O2 + 8 H(+)(in) = 4 Fe(III)-[cytochrome c] + 2 H2O + 4 H(+)(out)</text>
        <dbReference type="Rhea" id="RHEA:11436"/>
        <dbReference type="Rhea" id="RHEA-COMP:10350"/>
        <dbReference type="Rhea" id="RHEA-COMP:14399"/>
        <dbReference type="ChEBI" id="CHEBI:15377"/>
        <dbReference type="ChEBI" id="CHEBI:15378"/>
        <dbReference type="ChEBI" id="CHEBI:15379"/>
        <dbReference type="ChEBI" id="CHEBI:29033"/>
        <dbReference type="ChEBI" id="CHEBI:29034"/>
        <dbReference type="EC" id="7.1.1.9"/>
    </reaction>
    <physiologicalReaction direction="left-to-right" evidence="15">
        <dbReference type="Rhea" id="RHEA:11437"/>
    </physiologicalReaction>
</comment>
<reference evidence="19" key="1">
    <citation type="journal article" date="2017" name="Mol. Biol. Evol.">
        <title>The Multipartite Mitochondrial Genome of Enteromyxum leei (Myxozoa): Eight Fast-Evolving Megacircles.</title>
        <authorList>
            <person name="Yahalomi D."/>
            <person name="Haddas-Sasson M."/>
            <person name="Rubinstein N.D."/>
            <person name="Feldstein T."/>
            <person name="Diamant A."/>
            <person name="Huchon D."/>
        </authorList>
    </citation>
    <scope>NUCLEOTIDE SEQUENCE [LARGE SCALE GENOMIC DNA]</scope>
</reference>
<dbReference type="GO" id="GO:0016020">
    <property type="term" value="C:membrane"/>
    <property type="evidence" value="ECO:0007669"/>
    <property type="project" value="UniProtKB-SubCell"/>
</dbReference>
<dbReference type="Gene3D" id="2.60.40.420">
    <property type="entry name" value="Cupredoxins - blue copper proteins"/>
    <property type="match status" value="1"/>
</dbReference>
<dbReference type="EC" id="7.1.1.9" evidence="4"/>
<protein>
    <recommendedName>
        <fullName evidence="4">cytochrome-c oxidase</fullName>
        <ecNumber evidence="4">7.1.1.9</ecNumber>
    </recommendedName>
    <alternativeName>
        <fullName evidence="14">Cytochrome c oxidase polypeptide II</fullName>
    </alternativeName>
</protein>
<evidence type="ECO:0000259" key="17">
    <source>
        <dbReference type="PROSITE" id="PS50857"/>
    </source>
</evidence>
<name>A0A1Q2XB06_ENTLE</name>
<keyword evidence="18" id="KW-0496">Mitochondrion</keyword>
<evidence type="ECO:0000256" key="6">
    <source>
        <dbReference type="ARBA" id="ARBA00022692"/>
    </source>
</evidence>
<keyword evidence="10" id="KW-0249">Electron transport</keyword>
<comment type="similarity">
    <text evidence="3">Belongs to the cytochrome c oxidase subunit 2 family.</text>
</comment>
<evidence type="ECO:0000256" key="9">
    <source>
        <dbReference type="ARBA" id="ARBA00022967"/>
    </source>
</evidence>
<keyword evidence="5" id="KW-0813">Transport</keyword>
<evidence type="ECO:0000256" key="4">
    <source>
        <dbReference type="ARBA" id="ARBA00012949"/>
    </source>
</evidence>